<dbReference type="EMBL" id="BOOG01000017">
    <property type="protein sequence ID" value="GIH69748.1"/>
    <property type="molecule type" value="Genomic_DNA"/>
</dbReference>
<gene>
    <name evidence="1" type="ORF">Mth01_20010</name>
</gene>
<evidence type="ECO:0000313" key="1">
    <source>
        <dbReference type="EMBL" id="GIH69748.1"/>
    </source>
</evidence>
<accession>A0A8J3RC00</accession>
<reference evidence="1" key="1">
    <citation type="submission" date="2021-01" db="EMBL/GenBank/DDBJ databases">
        <title>Whole genome shotgun sequence of Sphaerimonospora thailandensis NBRC 107569.</title>
        <authorList>
            <person name="Komaki H."/>
            <person name="Tamura T."/>
        </authorList>
    </citation>
    <scope>NUCLEOTIDE SEQUENCE</scope>
    <source>
        <strain evidence="1">NBRC 107569</strain>
    </source>
</reference>
<keyword evidence="2" id="KW-1185">Reference proteome</keyword>
<dbReference type="AlphaFoldDB" id="A0A8J3RC00"/>
<proteinExistence type="predicted"/>
<evidence type="ECO:0000313" key="2">
    <source>
        <dbReference type="Proteomes" id="UP000610966"/>
    </source>
</evidence>
<protein>
    <submittedName>
        <fullName evidence="1">Uncharacterized protein</fullName>
    </submittedName>
</protein>
<name>A0A8J3RC00_9ACTN</name>
<comment type="caution">
    <text evidence="1">The sequence shown here is derived from an EMBL/GenBank/DDBJ whole genome shotgun (WGS) entry which is preliminary data.</text>
</comment>
<dbReference type="RefSeq" id="WP_204014893.1">
    <property type="nucleotide sequence ID" value="NZ_BOOG01000017.1"/>
</dbReference>
<sequence>MCLSCGCGEPDNDHGNPANITRQDLRLAAEAAEISPEQAVENIQTAAAETAV</sequence>
<dbReference type="Proteomes" id="UP000610966">
    <property type="component" value="Unassembled WGS sequence"/>
</dbReference>
<organism evidence="1 2">
    <name type="scientific">Sphaerimonospora thailandensis</name>
    <dbReference type="NCBI Taxonomy" id="795644"/>
    <lineage>
        <taxon>Bacteria</taxon>
        <taxon>Bacillati</taxon>
        <taxon>Actinomycetota</taxon>
        <taxon>Actinomycetes</taxon>
        <taxon>Streptosporangiales</taxon>
        <taxon>Streptosporangiaceae</taxon>
        <taxon>Sphaerimonospora</taxon>
    </lineage>
</organism>